<dbReference type="EMBL" id="QXDJ01000001">
    <property type="protein sequence ID" value="RII36623.1"/>
    <property type="molecule type" value="Genomic_DNA"/>
</dbReference>
<evidence type="ECO:0000259" key="3">
    <source>
        <dbReference type="PROSITE" id="PS50977"/>
    </source>
</evidence>
<evidence type="ECO:0000313" key="4">
    <source>
        <dbReference type="EMBL" id="OPJ66049.1"/>
    </source>
</evidence>
<proteinExistence type="predicted"/>
<dbReference type="Pfam" id="PF00440">
    <property type="entry name" value="TetR_N"/>
    <property type="match status" value="1"/>
</dbReference>
<dbReference type="AlphaFoldDB" id="A0A1V4J1L6"/>
<dbReference type="PANTHER" id="PTHR43479:SF11">
    <property type="entry name" value="ACREF_ENVCD OPERON REPRESSOR-RELATED"/>
    <property type="match status" value="1"/>
</dbReference>
<dbReference type="STRING" id="225345.CLCHR_01500"/>
<feature type="domain" description="HTH tetR-type" evidence="3">
    <location>
        <begin position="1"/>
        <end position="61"/>
    </location>
</feature>
<dbReference type="PROSITE" id="PS50977">
    <property type="entry name" value="HTH_TETR_2"/>
    <property type="match status" value="1"/>
</dbReference>
<dbReference type="InterPro" id="IPR009057">
    <property type="entry name" value="Homeodomain-like_sf"/>
</dbReference>
<dbReference type="Proteomes" id="UP000265930">
    <property type="component" value="Unassembled WGS sequence"/>
</dbReference>
<keyword evidence="6" id="KW-1185">Reference proteome</keyword>
<dbReference type="EMBL" id="MZGT01000002">
    <property type="protein sequence ID" value="OPJ66049.1"/>
    <property type="molecule type" value="Genomic_DNA"/>
</dbReference>
<dbReference type="InterPro" id="IPR001647">
    <property type="entry name" value="HTH_TetR"/>
</dbReference>
<comment type="caution">
    <text evidence="4">The sequence shown here is derived from an EMBL/GenBank/DDBJ whole genome shotgun (WGS) entry which is preliminary data.</text>
</comment>
<accession>A0A1V4J1L6</accession>
<protein>
    <submittedName>
        <fullName evidence="4">Biofilm operon icaADBC HTH-type negative transcriptional regulator IcaR</fullName>
    </submittedName>
    <submittedName>
        <fullName evidence="5">TetR/AcrR family transcriptional regulator</fullName>
    </submittedName>
</protein>
<organism evidence="4 6">
    <name type="scientific">Clostridium chromiireducens</name>
    <dbReference type="NCBI Taxonomy" id="225345"/>
    <lineage>
        <taxon>Bacteria</taxon>
        <taxon>Bacillati</taxon>
        <taxon>Bacillota</taxon>
        <taxon>Clostridia</taxon>
        <taxon>Eubacteriales</taxon>
        <taxon>Clostridiaceae</taxon>
        <taxon>Clostridium</taxon>
    </lineage>
</organism>
<sequence>MNTKERIVYESLNLFSIKGFDAISVRDIAKAVGIKASSIYNHFKNKQDILDTIIKKYSERVSNFFNNVQFAENDEILTDKIKQISIENFFRKSTSIFKFYLEDEHMIKFRRLLTIEQYNNSKIAHLYNKIFIDDILDFQVRTFKLLMNDNIFIKKDPYTLALQFYSPVFLLFYKFENITDKERASLENHISEFKDIYIMKG</sequence>
<dbReference type="PRINTS" id="PR00455">
    <property type="entry name" value="HTHTETR"/>
</dbReference>
<dbReference type="GO" id="GO:0003677">
    <property type="term" value="F:DNA binding"/>
    <property type="evidence" value="ECO:0007669"/>
    <property type="project" value="UniProtKB-UniRule"/>
</dbReference>
<keyword evidence="1 2" id="KW-0238">DNA-binding</keyword>
<evidence type="ECO:0000313" key="5">
    <source>
        <dbReference type="EMBL" id="RII36623.1"/>
    </source>
</evidence>
<evidence type="ECO:0000313" key="6">
    <source>
        <dbReference type="Proteomes" id="UP000191056"/>
    </source>
</evidence>
<dbReference type="Gene3D" id="1.10.357.10">
    <property type="entry name" value="Tetracycline Repressor, domain 2"/>
    <property type="match status" value="1"/>
</dbReference>
<evidence type="ECO:0000256" key="2">
    <source>
        <dbReference type="PROSITE-ProRule" id="PRU00335"/>
    </source>
</evidence>
<dbReference type="OrthoDB" id="9808476at2"/>
<dbReference type="RefSeq" id="WP_079437744.1">
    <property type="nucleotide sequence ID" value="NZ_JBLZIA010000005.1"/>
</dbReference>
<dbReference type="PANTHER" id="PTHR43479">
    <property type="entry name" value="ACREF/ENVCD OPERON REPRESSOR-RELATED"/>
    <property type="match status" value="1"/>
</dbReference>
<evidence type="ECO:0000256" key="1">
    <source>
        <dbReference type="ARBA" id="ARBA00023125"/>
    </source>
</evidence>
<feature type="DNA-binding region" description="H-T-H motif" evidence="2">
    <location>
        <begin position="24"/>
        <end position="43"/>
    </location>
</feature>
<dbReference type="Proteomes" id="UP000191056">
    <property type="component" value="Unassembled WGS sequence"/>
</dbReference>
<gene>
    <name evidence="4" type="primary">icaR</name>
    <name evidence="4" type="ORF">CLCHR_01500</name>
    <name evidence="5" type="ORF">D2A34_04360</name>
</gene>
<reference evidence="4 6" key="1">
    <citation type="submission" date="2017-03" db="EMBL/GenBank/DDBJ databases">
        <title>Genome sequence of Clostridium chromiireducens DSM 23318.</title>
        <authorList>
            <person name="Poehlein A."/>
            <person name="Daniel R."/>
        </authorList>
    </citation>
    <scope>NUCLEOTIDE SEQUENCE [LARGE SCALE GENOMIC DNA]</scope>
    <source>
        <strain evidence="4 6">DSM 23318</strain>
    </source>
</reference>
<reference evidence="5 7" key="2">
    <citation type="submission" date="2018-08" db="EMBL/GenBank/DDBJ databases">
        <title>Genome of Clostridium chromiireducens C1, DSM12136.</title>
        <authorList>
            <person name="Xing M."/>
            <person name="Wei Y."/>
            <person name="Ang E.L."/>
            <person name="Zhao H."/>
            <person name="Zhang Y."/>
        </authorList>
    </citation>
    <scope>NUCLEOTIDE SEQUENCE [LARGE SCALE GENOMIC DNA]</scope>
    <source>
        <strain evidence="5 7">C1</strain>
    </source>
</reference>
<dbReference type="SUPFAM" id="SSF46689">
    <property type="entry name" value="Homeodomain-like"/>
    <property type="match status" value="1"/>
</dbReference>
<name>A0A1V4J1L6_9CLOT</name>
<evidence type="ECO:0000313" key="7">
    <source>
        <dbReference type="Proteomes" id="UP000265930"/>
    </source>
</evidence>
<dbReference type="InterPro" id="IPR050624">
    <property type="entry name" value="HTH-type_Tx_Regulator"/>
</dbReference>